<name>A0A2N6SSE1_FINMA</name>
<evidence type="ECO:0000313" key="10">
    <source>
        <dbReference type="EMBL" id="PMC59995.1"/>
    </source>
</evidence>
<dbReference type="Proteomes" id="UP000730862">
    <property type="component" value="Unassembled WGS sequence"/>
</dbReference>
<dbReference type="PROSITE" id="PS50928">
    <property type="entry name" value="ABC_TM1"/>
    <property type="match status" value="1"/>
</dbReference>
<feature type="domain" description="ABC transmembrane type-1" evidence="8">
    <location>
        <begin position="66"/>
        <end position="280"/>
    </location>
</feature>
<feature type="transmembrane region" description="Helical" evidence="7">
    <location>
        <begin position="212"/>
        <end position="233"/>
    </location>
</feature>
<dbReference type="PANTHER" id="PTHR30193:SF37">
    <property type="entry name" value="INNER MEMBRANE ABC TRANSPORTER PERMEASE PROTEIN YCJO"/>
    <property type="match status" value="1"/>
</dbReference>
<keyword evidence="4 7" id="KW-0812">Transmembrane</keyword>
<feature type="transmembrane region" description="Helical" evidence="7">
    <location>
        <begin position="254"/>
        <end position="280"/>
    </location>
</feature>
<feature type="transmembrane region" description="Helical" evidence="7">
    <location>
        <begin position="130"/>
        <end position="148"/>
    </location>
</feature>
<evidence type="ECO:0000256" key="6">
    <source>
        <dbReference type="ARBA" id="ARBA00023136"/>
    </source>
</evidence>
<dbReference type="GO" id="GO:0055085">
    <property type="term" value="P:transmembrane transport"/>
    <property type="evidence" value="ECO:0007669"/>
    <property type="project" value="InterPro"/>
</dbReference>
<dbReference type="EMBL" id="JAHAIK010000043">
    <property type="protein sequence ID" value="MBS5965801.1"/>
    <property type="molecule type" value="Genomic_DNA"/>
</dbReference>
<evidence type="ECO:0000259" key="8">
    <source>
        <dbReference type="PROSITE" id="PS50928"/>
    </source>
</evidence>
<evidence type="ECO:0000256" key="3">
    <source>
        <dbReference type="ARBA" id="ARBA00022475"/>
    </source>
</evidence>
<comment type="similarity">
    <text evidence="7">Belongs to the binding-protein-dependent transport system permease family.</text>
</comment>
<feature type="transmembrane region" description="Helical" evidence="7">
    <location>
        <begin position="103"/>
        <end position="124"/>
    </location>
</feature>
<dbReference type="InterPro" id="IPR035906">
    <property type="entry name" value="MetI-like_sf"/>
</dbReference>
<dbReference type="EMBL" id="PNHD01000006">
    <property type="protein sequence ID" value="PMC59995.1"/>
    <property type="molecule type" value="Genomic_DNA"/>
</dbReference>
<accession>A0A2N6SSE1</accession>
<feature type="transmembrane region" description="Helical" evidence="7">
    <location>
        <begin position="72"/>
        <end position="91"/>
    </location>
</feature>
<protein>
    <submittedName>
        <fullName evidence="10">Sugar ABC transporter permease</fullName>
    </submittedName>
</protein>
<dbReference type="GO" id="GO:0005886">
    <property type="term" value="C:plasma membrane"/>
    <property type="evidence" value="ECO:0007669"/>
    <property type="project" value="UniProtKB-SubCell"/>
</dbReference>
<evidence type="ECO:0000313" key="11">
    <source>
        <dbReference type="Proteomes" id="UP000235723"/>
    </source>
</evidence>
<comment type="caution">
    <text evidence="10">The sequence shown here is derived from an EMBL/GenBank/DDBJ whole genome shotgun (WGS) entry which is preliminary data.</text>
</comment>
<keyword evidence="3" id="KW-1003">Cell membrane</keyword>
<evidence type="ECO:0000256" key="5">
    <source>
        <dbReference type="ARBA" id="ARBA00022989"/>
    </source>
</evidence>
<dbReference type="InterPro" id="IPR000515">
    <property type="entry name" value="MetI-like"/>
</dbReference>
<dbReference type="Pfam" id="PF00528">
    <property type="entry name" value="BPD_transp_1"/>
    <property type="match status" value="1"/>
</dbReference>
<feature type="transmembrane region" description="Helical" evidence="7">
    <location>
        <begin position="155"/>
        <end position="178"/>
    </location>
</feature>
<evidence type="ECO:0000256" key="1">
    <source>
        <dbReference type="ARBA" id="ARBA00004651"/>
    </source>
</evidence>
<evidence type="ECO:0000256" key="7">
    <source>
        <dbReference type="RuleBase" id="RU363032"/>
    </source>
</evidence>
<dbReference type="RefSeq" id="WP_102164206.1">
    <property type="nucleotide sequence ID" value="NZ_CAUPKI010000002.1"/>
</dbReference>
<evidence type="ECO:0000256" key="4">
    <source>
        <dbReference type="ARBA" id="ARBA00022692"/>
    </source>
</evidence>
<feature type="transmembrane region" description="Helical" evidence="7">
    <location>
        <begin position="7"/>
        <end position="25"/>
    </location>
</feature>
<proteinExistence type="inferred from homology"/>
<keyword evidence="6 7" id="KW-0472">Membrane</keyword>
<comment type="subcellular location">
    <subcellularLocation>
        <location evidence="1 7">Cell membrane</location>
        <topology evidence="1 7">Multi-pass membrane protein</topology>
    </subcellularLocation>
</comment>
<dbReference type="InterPro" id="IPR051393">
    <property type="entry name" value="ABC_transporter_permease"/>
</dbReference>
<reference evidence="9" key="2">
    <citation type="submission" date="2021-02" db="EMBL/GenBank/DDBJ databases">
        <title>Infant gut strain persistence is associated with maternal origin, phylogeny, and functional potential including surface adhesion and iron acquisition.</title>
        <authorList>
            <person name="Lou Y.C."/>
        </authorList>
    </citation>
    <scope>NUCLEOTIDE SEQUENCE</scope>
    <source>
        <strain evidence="9">L3_058_000G1_dasL3_058_000G1_concoct_72</strain>
    </source>
</reference>
<keyword evidence="5 7" id="KW-1133">Transmembrane helix</keyword>
<organism evidence="10 11">
    <name type="scientific">Finegoldia magna</name>
    <name type="common">Peptostreptococcus magnus</name>
    <dbReference type="NCBI Taxonomy" id="1260"/>
    <lineage>
        <taxon>Bacteria</taxon>
        <taxon>Bacillati</taxon>
        <taxon>Bacillota</taxon>
        <taxon>Tissierellia</taxon>
        <taxon>Tissierellales</taxon>
        <taxon>Peptoniphilaceae</taxon>
        <taxon>Finegoldia</taxon>
    </lineage>
</organism>
<evidence type="ECO:0000256" key="2">
    <source>
        <dbReference type="ARBA" id="ARBA00022448"/>
    </source>
</evidence>
<dbReference type="PANTHER" id="PTHR30193">
    <property type="entry name" value="ABC TRANSPORTER PERMEASE PROTEIN"/>
    <property type="match status" value="1"/>
</dbReference>
<evidence type="ECO:0000313" key="9">
    <source>
        <dbReference type="EMBL" id="MBS5965801.1"/>
    </source>
</evidence>
<dbReference type="SUPFAM" id="SSF161098">
    <property type="entry name" value="MetI-like"/>
    <property type="match status" value="1"/>
</dbReference>
<keyword evidence="2 7" id="KW-0813">Transport</keyword>
<dbReference type="AlphaFoldDB" id="A0A2N6SSE1"/>
<dbReference type="Proteomes" id="UP000235723">
    <property type="component" value="Unassembled WGS sequence"/>
</dbReference>
<reference evidence="10 11" key="1">
    <citation type="submission" date="2017-09" db="EMBL/GenBank/DDBJ databases">
        <title>Bacterial strain isolated from the female urinary microbiota.</title>
        <authorList>
            <person name="Thomas-White K."/>
            <person name="Kumar N."/>
            <person name="Forster S."/>
            <person name="Putonti C."/>
            <person name="Lawley T."/>
            <person name="Wolfe A.J."/>
        </authorList>
    </citation>
    <scope>NUCLEOTIDE SEQUENCE [LARGE SCALE GENOMIC DNA]</scope>
    <source>
        <strain evidence="10 11">UMB0115</strain>
    </source>
</reference>
<sequence>MKKSKMLPYLLLLPCFLVVIILYGYPMVLTFINSFNRVNLLTGSSDFIGLANYKAIFNDPQFYKSLSVTVKYTIITVFLKIFLGFLLAYLLSSNIFAKKQFRFLVLIPWAIPQVAVSTLWKWILDGRYGYINYFFMKLGITKSPILFLSDPKIALYCAAFVDAWLGISFVSMMFLAALEQIPTSLYEAAEIDGANKRRQFFDITLPGIKHTFVTILILVTIWTFNSFNVIYVLTQGGPMRSTETLIIKIYQEAFSRFNIGASSALTMIVVVILSLMTFIYSRRLLNEK</sequence>
<dbReference type="Gene3D" id="1.10.3720.10">
    <property type="entry name" value="MetI-like"/>
    <property type="match status" value="1"/>
</dbReference>
<dbReference type="CDD" id="cd06261">
    <property type="entry name" value="TM_PBP2"/>
    <property type="match status" value="1"/>
</dbReference>
<gene>
    <name evidence="10" type="ORF">CJ208_05240</name>
    <name evidence="9" type="ORF">KIA07_09105</name>
</gene>